<sequence>MNKNKVSMQLRDLQWNLKRFTEVESTEDDVQAIEYAIKAVEIFPSIEYIDKKIKYFESVVCGAYFAKQIGDTEVGKNLELFTSILNDYKSIKIFLEDGAVG</sequence>
<dbReference type="Proteomes" id="UP001501764">
    <property type="component" value="Unassembled WGS sequence"/>
</dbReference>
<name>A0ABN1LJZ5_9CLOT</name>
<gene>
    <name evidence="1" type="ORF">GCM10008916_07860</name>
</gene>
<evidence type="ECO:0008006" key="3">
    <source>
        <dbReference type="Google" id="ProtNLM"/>
    </source>
</evidence>
<evidence type="ECO:0000313" key="1">
    <source>
        <dbReference type="EMBL" id="GAA0856799.1"/>
    </source>
</evidence>
<reference evidence="1 2" key="1">
    <citation type="journal article" date="2019" name="Int. J. Syst. Evol. Microbiol.">
        <title>The Global Catalogue of Microorganisms (GCM) 10K type strain sequencing project: providing services to taxonomists for standard genome sequencing and annotation.</title>
        <authorList>
            <consortium name="The Broad Institute Genomics Platform"/>
            <consortium name="The Broad Institute Genome Sequencing Center for Infectious Disease"/>
            <person name="Wu L."/>
            <person name="Ma J."/>
        </authorList>
    </citation>
    <scope>NUCLEOTIDE SEQUENCE [LARGE SCALE GENOMIC DNA]</scope>
    <source>
        <strain evidence="1 2">JCM 6485</strain>
    </source>
</reference>
<comment type="caution">
    <text evidence="1">The sequence shown here is derived from an EMBL/GenBank/DDBJ whole genome shotgun (WGS) entry which is preliminary data.</text>
</comment>
<dbReference type="EMBL" id="BAAACO010000001">
    <property type="protein sequence ID" value="GAA0856799.1"/>
    <property type="molecule type" value="Genomic_DNA"/>
</dbReference>
<evidence type="ECO:0000313" key="2">
    <source>
        <dbReference type="Proteomes" id="UP001501764"/>
    </source>
</evidence>
<organism evidence="1 2">
    <name type="scientific">Clostridium nitritogenes</name>
    <dbReference type="NCBI Taxonomy" id="83340"/>
    <lineage>
        <taxon>Bacteria</taxon>
        <taxon>Bacillati</taxon>
        <taxon>Bacillota</taxon>
        <taxon>Clostridia</taxon>
        <taxon>Eubacteriales</taxon>
        <taxon>Clostridiaceae</taxon>
        <taxon>Clostridium</taxon>
    </lineage>
</organism>
<keyword evidence="2" id="KW-1185">Reference proteome</keyword>
<dbReference type="RefSeq" id="WP_346025811.1">
    <property type="nucleotide sequence ID" value="NZ_BAAACO010000001.1"/>
</dbReference>
<accession>A0ABN1LJZ5</accession>
<protein>
    <recommendedName>
        <fullName evidence="3">Phage gp6-like head-tail connector protein</fullName>
    </recommendedName>
</protein>
<proteinExistence type="predicted"/>